<accession>A0A9E6PGT4</accession>
<evidence type="ECO:0000313" key="1">
    <source>
        <dbReference type="EMBL" id="QXI25808.1"/>
    </source>
</evidence>
<protein>
    <submittedName>
        <fullName evidence="1">Glycoside hydrolase</fullName>
    </submittedName>
</protein>
<dbReference type="KEGG" id="pvw:HU752_017695"/>
<organism evidence="1 2">
    <name type="scientific">Pseudomonas vanderleydeniana</name>
    <dbReference type="NCBI Taxonomy" id="2745495"/>
    <lineage>
        <taxon>Bacteria</taxon>
        <taxon>Pseudomonadati</taxon>
        <taxon>Pseudomonadota</taxon>
        <taxon>Gammaproteobacteria</taxon>
        <taxon>Pseudomonadales</taxon>
        <taxon>Pseudomonadaceae</taxon>
        <taxon>Pseudomonas</taxon>
    </lineage>
</organism>
<proteinExistence type="predicted"/>
<dbReference type="EMBL" id="CP077093">
    <property type="protein sequence ID" value="QXI25808.1"/>
    <property type="molecule type" value="Genomic_DNA"/>
</dbReference>
<evidence type="ECO:0000313" key="2">
    <source>
        <dbReference type="Proteomes" id="UP000634530"/>
    </source>
</evidence>
<dbReference type="GO" id="GO:0016787">
    <property type="term" value="F:hydrolase activity"/>
    <property type="evidence" value="ECO:0007669"/>
    <property type="project" value="UniProtKB-KW"/>
</dbReference>
<keyword evidence="1" id="KW-0378">Hydrolase</keyword>
<dbReference type="RefSeq" id="WP_186686025.1">
    <property type="nucleotide sequence ID" value="NZ_CP077093.1"/>
</dbReference>
<reference evidence="1 2" key="1">
    <citation type="journal article" date="2020" name="Microorganisms">
        <title>Reliable Identification of Environmental Pseudomonas Isolates Using the rpoD Gene.</title>
        <authorList>
            <consortium name="The Broad Institute Genome Sequencing Platform"/>
            <person name="Girard L."/>
            <person name="Lood C."/>
            <person name="Rokni-Zadeh H."/>
            <person name="van Noort V."/>
            <person name="Lavigne R."/>
            <person name="De Mot R."/>
        </authorList>
    </citation>
    <scope>NUCLEOTIDE SEQUENCE [LARGE SCALE GENOMIC DNA]</scope>
    <source>
        <strain evidence="1 2">RW8P3</strain>
    </source>
</reference>
<dbReference type="InterPro" id="IPR021459">
    <property type="entry name" value="GH101-related"/>
</dbReference>
<name>A0A9E6PGT4_9PSED</name>
<dbReference type="AlphaFoldDB" id="A0A9E6PGT4"/>
<sequence length="772" mass="86823">MRLLPEIDRFRCLYLALVLCVSSLPVFGQPLVDLPYGDGVFSVDPATLQVTLHRDDGQVSVLSAPAFPDTARAFPVGERAWRITNGADQFQVEAGIEQDALRLSIRAGQPVVLEWPRPQEARAIEAHALPFGEGAYVPSDDSQWLDWLLRRYEPDALNGLLSMPFWSELRGDHSITWLIETPFDTRFGMVVQDSRPLPRISHEFNRLANGEPFTVRIKVGPADPLYGARFYRQWLEAGQHLVSLKQKIAQQPLIARLGGAAHIYLWGAGPLKAADIKDWPAFLRFFAARRQDHRHLAWKLWAAFDPPARESFEAALQEADNWRTGVSVQRRREVTRALNAALPEVLPRVPVEPLPGNHDPAANVAWGQSIRGQLMEAFGPWLASPRRWGGGLSLDTVEALRKAGLGRAWLGADDWRDALWHPEAVEAAKAAGYLVAVYDSYGSAHPSNLRATWATAQMGDELAAAGYRDSRGEKVRGFNGRGVYVNSRVVEPYAQQRISAVARAGRLNSYFLDVDAAGPEFRDYTPGRETSQREDAEARWRRLQFPSRKLELVTGSEGGVAYYVPGIAYSHGIATQPFAWMDPDIGKNKQSPFYRGGYWPPETPDLYFKPVPLKPAVARFVTSAQFRLPLYQMVFHDSLVSTHHWEYGSLKFSSERESTALLQLLYMVPPLYHLNDQVLARDLPFIRAYDRVFRPLHERLFTERMSDFQVFSADRQVQRTSFSDGTLVTVNFARKPARSPEGRLLPARSALILMPDRAPQLIEVGKLFLPSA</sequence>
<dbReference type="Pfam" id="PF11308">
    <property type="entry name" value="Glyco_hydro_129"/>
    <property type="match status" value="1"/>
</dbReference>
<keyword evidence="2" id="KW-1185">Reference proteome</keyword>
<dbReference type="Proteomes" id="UP000634530">
    <property type="component" value="Chromosome"/>
</dbReference>
<reference evidence="1 2" key="2">
    <citation type="journal article" date="2021" name="Microorganisms">
        <title>The Ever-Expanding Pseudomonas Genus: Description of 43 New Species and Partition of the Pseudomonas putida Group.</title>
        <authorList>
            <person name="Girard L."/>
            <person name="Lood C."/>
            <person name="Hofte M."/>
            <person name="Vandamme P."/>
            <person name="Rokni-Zadeh H."/>
            <person name="van Noort V."/>
            <person name="Lavigne R."/>
            <person name="De Mot R."/>
        </authorList>
    </citation>
    <scope>NUCLEOTIDE SEQUENCE [LARGE SCALE GENOMIC DNA]</scope>
    <source>
        <strain evidence="1 2">RW8P3</strain>
    </source>
</reference>
<gene>
    <name evidence="1" type="ORF">HU752_017695</name>
</gene>